<keyword evidence="4" id="KW-1185">Reference proteome</keyword>
<organism evidence="3 4">
    <name type="scientific">Desulfotruncus arcticus DSM 17038</name>
    <dbReference type="NCBI Taxonomy" id="1121424"/>
    <lineage>
        <taxon>Bacteria</taxon>
        <taxon>Bacillati</taxon>
        <taxon>Bacillota</taxon>
        <taxon>Clostridia</taxon>
        <taxon>Eubacteriales</taxon>
        <taxon>Desulfallaceae</taxon>
        <taxon>Desulfotruncus</taxon>
    </lineage>
</organism>
<dbReference type="AlphaFoldDB" id="A0A1I2P9A6"/>
<feature type="transmembrane region" description="Helical" evidence="1">
    <location>
        <begin position="168"/>
        <end position="188"/>
    </location>
</feature>
<evidence type="ECO:0000259" key="2">
    <source>
        <dbReference type="Pfam" id="PF07786"/>
    </source>
</evidence>
<dbReference type="STRING" id="341036.SAMN05660649_00787"/>
<dbReference type="EMBL" id="FOOX01000002">
    <property type="protein sequence ID" value="SFG12752.1"/>
    <property type="molecule type" value="Genomic_DNA"/>
</dbReference>
<protein>
    <submittedName>
        <fullName evidence="3">Uncharacterized membrane protein</fullName>
    </submittedName>
</protein>
<evidence type="ECO:0000256" key="1">
    <source>
        <dbReference type="SAM" id="Phobius"/>
    </source>
</evidence>
<gene>
    <name evidence="3" type="ORF">SAMN05660649_00787</name>
</gene>
<feature type="domain" description="Heparan-alpha-glucosaminide N-acetyltransferase catalytic" evidence="2">
    <location>
        <begin position="12"/>
        <end position="222"/>
    </location>
</feature>
<feature type="transmembrane region" description="Helical" evidence="1">
    <location>
        <begin position="12"/>
        <end position="30"/>
    </location>
</feature>
<proteinExistence type="predicted"/>
<feature type="transmembrane region" description="Helical" evidence="1">
    <location>
        <begin position="80"/>
        <end position="97"/>
    </location>
</feature>
<keyword evidence="1" id="KW-0812">Transmembrane</keyword>
<feature type="transmembrane region" description="Helical" evidence="1">
    <location>
        <begin position="103"/>
        <end position="121"/>
    </location>
</feature>
<accession>A0A1I2P9A6</accession>
<sequence length="235" mass="26628">MEKNMAKPVQQRLWEIDAIRGTALLLMIAYHLLYDLKEFYNVNIAYNQGLYFIIGKTAAILFILIAGVSSTFSKKNTRRAFKLIAWGYVIYIVMYLVVPGSNIVFGILQFLGVCLLLYPVFNNFSPYWLAAIGTIIILAGDAASQLPVSHNWLAPLGLMGPDFYSVDYFPLIPWFGVFLWGISIRKLVYKQNSSLFATANRFLKPVAAVGKHTLIIYLIHQPLIMAALYVIFHHI</sequence>
<feature type="transmembrane region" description="Helical" evidence="1">
    <location>
        <begin position="209"/>
        <end position="232"/>
    </location>
</feature>
<dbReference type="Proteomes" id="UP000199337">
    <property type="component" value="Unassembled WGS sequence"/>
</dbReference>
<keyword evidence="1" id="KW-1133">Transmembrane helix</keyword>
<dbReference type="InterPro" id="IPR012429">
    <property type="entry name" value="HGSNAT_cat"/>
</dbReference>
<feature type="transmembrane region" description="Helical" evidence="1">
    <location>
        <begin position="128"/>
        <end position="148"/>
    </location>
</feature>
<feature type="transmembrane region" description="Helical" evidence="1">
    <location>
        <begin position="50"/>
        <end position="68"/>
    </location>
</feature>
<reference evidence="4" key="1">
    <citation type="submission" date="2016-10" db="EMBL/GenBank/DDBJ databases">
        <authorList>
            <person name="Varghese N."/>
            <person name="Submissions S."/>
        </authorList>
    </citation>
    <scope>NUCLEOTIDE SEQUENCE [LARGE SCALE GENOMIC DNA]</scope>
    <source>
        <strain evidence="4">DSM 17038</strain>
    </source>
</reference>
<dbReference type="RefSeq" id="WP_238456292.1">
    <property type="nucleotide sequence ID" value="NZ_FOOX01000002.1"/>
</dbReference>
<name>A0A1I2P9A6_9FIRM</name>
<dbReference type="Pfam" id="PF07786">
    <property type="entry name" value="HGSNAT_cat"/>
    <property type="match status" value="1"/>
</dbReference>
<keyword evidence="1" id="KW-0472">Membrane</keyword>
<evidence type="ECO:0000313" key="3">
    <source>
        <dbReference type="EMBL" id="SFG12752.1"/>
    </source>
</evidence>
<evidence type="ECO:0000313" key="4">
    <source>
        <dbReference type="Proteomes" id="UP000199337"/>
    </source>
</evidence>